<proteinExistence type="inferred from homology"/>
<feature type="transmembrane region" description="Helical" evidence="6">
    <location>
        <begin position="266"/>
        <end position="282"/>
    </location>
</feature>
<keyword evidence="4 6" id="KW-1133">Transmembrane helix</keyword>
<comment type="subcellular location">
    <subcellularLocation>
        <location evidence="1">Membrane</location>
        <topology evidence="1">Multi-pass membrane protein</topology>
    </subcellularLocation>
</comment>
<keyword evidence="5 6" id="KW-0472">Membrane</keyword>
<reference evidence="8 9" key="1">
    <citation type="submission" date="2018-06" db="EMBL/GenBank/DDBJ databases">
        <title>Genomic Encyclopedia of Type Strains, Phase III (KMG-III): the genomes of soil and plant-associated and newly described type strains.</title>
        <authorList>
            <person name="Whitman W."/>
        </authorList>
    </citation>
    <scope>NUCLEOTIDE SEQUENCE [LARGE SCALE GENOMIC DNA]</scope>
    <source>
        <strain evidence="8 9">CECT 7730</strain>
    </source>
</reference>
<evidence type="ECO:0000256" key="5">
    <source>
        <dbReference type="ARBA" id="ARBA00023136"/>
    </source>
</evidence>
<feature type="transmembrane region" description="Helical" evidence="6">
    <location>
        <begin position="60"/>
        <end position="82"/>
    </location>
</feature>
<feature type="transmembrane region" description="Helical" evidence="6">
    <location>
        <begin position="244"/>
        <end position="260"/>
    </location>
</feature>
<dbReference type="Proteomes" id="UP000247551">
    <property type="component" value="Unassembled WGS sequence"/>
</dbReference>
<protein>
    <submittedName>
        <fullName evidence="8">EamA-like transporter family protein</fullName>
    </submittedName>
</protein>
<comment type="similarity">
    <text evidence="2">Belongs to the EamA transporter family.</text>
</comment>
<dbReference type="PANTHER" id="PTHR32322">
    <property type="entry name" value="INNER MEMBRANE TRANSPORTER"/>
    <property type="match status" value="1"/>
</dbReference>
<keyword evidence="9" id="KW-1185">Reference proteome</keyword>
<dbReference type="Gene3D" id="1.10.3730.20">
    <property type="match status" value="2"/>
</dbReference>
<feature type="transmembrane region" description="Helical" evidence="6">
    <location>
        <begin position="119"/>
        <end position="137"/>
    </location>
</feature>
<feature type="transmembrane region" description="Helical" evidence="6">
    <location>
        <begin position="88"/>
        <end position="110"/>
    </location>
</feature>
<evidence type="ECO:0000313" key="9">
    <source>
        <dbReference type="Proteomes" id="UP000247551"/>
    </source>
</evidence>
<evidence type="ECO:0000259" key="7">
    <source>
        <dbReference type="Pfam" id="PF00892"/>
    </source>
</evidence>
<dbReference type="RefSeq" id="WP_110576870.1">
    <property type="nucleotide sequence ID" value="NZ_QKLW01000008.1"/>
</dbReference>
<feature type="transmembrane region" description="Helical" evidence="6">
    <location>
        <begin position="143"/>
        <end position="165"/>
    </location>
</feature>
<evidence type="ECO:0000256" key="2">
    <source>
        <dbReference type="ARBA" id="ARBA00007362"/>
    </source>
</evidence>
<dbReference type="AlphaFoldDB" id="A0A318UTD8"/>
<dbReference type="SUPFAM" id="SSF103481">
    <property type="entry name" value="Multidrug resistance efflux transporter EmrE"/>
    <property type="match status" value="2"/>
</dbReference>
<feature type="transmembrane region" description="Helical" evidence="6">
    <location>
        <begin position="211"/>
        <end position="232"/>
    </location>
</feature>
<dbReference type="InterPro" id="IPR037185">
    <property type="entry name" value="EmrE-like"/>
</dbReference>
<accession>A0A318UTD8</accession>
<name>A0A318UTD8_9GAMM</name>
<evidence type="ECO:0000256" key="3">
    <source>
        <dbReference type="ARBA" id="ARBA00022692"/>
    </source>
</evidence>
<comment type="caution">
    <text evidence="8">The sequence shown here is derived from an EMBL/GenBank/DDBJ whole genome shotgun (WGS) entry which is preliminary data.</text>
</comment>
<feature type="transmembrane region" description="Helical" evidence="6">
    <location>
        <begin position="177"/>
        <end position="199"/>
    </location>
</feature>
<feature type="domain" description="EamA" evidence="7">
    <location>
        <begin position="3"/>
        <end position="133"/>
    </location>
</feature>
<feature type="domain" description="EamA" evidence="7">
    <location>
        <begin position="152"/>
        <end position="282"/>
    </location>
</feature>
<evidence type="ECO:0000256" key="1">
    <source>
        <dbReference type="ARBA" id="ARBA00004141"/>
    </source>
</evidence>
<dbReference type="InterPro" id="IPR050638">
    <property type="entry name" value="AA-Vitamin_Transporters"/>
</dbReference>
<evidence type="ECO:0000256" key="6">
    <source>
        <dbReference type="SAM" id="Phobius"/>
    </source>
</evidence>
<evidence type="ECO:0000313" key="8">
    <source>
        <dbReference type="EMBL" id="PYF79604.1"/>
    </source>
</evidence>
<dbReference type="EMBL" id="QKLW01000008">
    <property type="protein sequence ID" value="PYF79604.1"/>
    <property type="molecule type" value="Genomic_DNA"/>
</dbReference>
<organism evidence="8 9">
    <name type="scientific">Marinomonas alcarazii</name>
    <dbReference type="NCBI Taxonomy" id="491949"/>
    <lineage>
        <taxon>Bacteria</taxon>
        <taxon>Pseudomonadati</taxon>
        <taxon>Pseudomonadota</taxon>
        <taxon>Gammaproteobacteria</taxon>
        <taxon>Oceanospirillales</taxon>
        <taxon>Oceanospirillaceae</taxon>
        <taxon>Marinomonas</taxon>
    </lineage>
</organism>
<dbReference type="Pfam" id="PF00892">
    <property type="entry name" value="EamA"/>
    <property type="match status" value="2"/>
</dbReference>
<dbReference type="GO" id="GO:0016020">
    <property type="term" value="C:membrane"/>
    <property type="evidence" value="ECO:0007669"/>
    <property type="project" value="UniProtKB-SubCell"/>
</dbReference>
<evidence type="ECO:0000256" key="4">
    <source>
        <dbReference type="ARBA" id="ARBA00022989"/>
    </source>
</evidence>
<gene>
    <name evidence="8" type="ORF">DFP75_108127</name>
</gene>
<keyword evidence="3 6" id="KW-0812">Transmembrane</keyword>
<dbReference type="InterPro" id="IPR000620">
    <property type="entry name" value="EamA_dom"/>
</dbReference>
<sequence length="289" mass="31061">MAFLYVLLVLIWSTGFITGKLIVGLIDPNVFLSIRFVLSGLLFLAIALGQRRRFPMWNELPKHIIAGMLMNGFYLGFAYVAIAKGLPAGVMALIGALQPALVTLLAFLLIKEKTSLKGVIGMLVGIVGLVLVISPALELDMSHGGVTLLTFALACAAIFTLSLGVTYQKMSISSSDIFSSMAIQNLAASVVSIGFMLLLGETLFVVQLESFLLVIWGVLVLSGGGVFLMVWLLRKVRASQVSTMLLLAPPLAALESYFLFSESMTAVQIIGFVITILGVYFSRAKSSDK</sequence>
<feature type="transmembrane region" description="Helical" evidence="6">
    <location>
        <begin position="29"/>
        <end position="48"/>
    </location>
</feature>
<dbReference type="PANTHER" id="PTHR32322:SF2">
    <property type="entry name" value="EAMA DOMAIN-CONTAINING PROTEIN"/>
    <property type="match status" value="1"/>
</dbReference>